<evidence type="ECO:0008006" key="3">
    <source>
        <dbReference type="Google" id="ProtNLM"/>
    </source>
</evidence>
<dbReference type="EMBL" id="MPIN01000001">
    <property type="protein sequence ID" value="OJH42739.1"/>
    <property type="molecule type" value="Genomic_DNA"/>
</dbReference>
<organism evidence="1 2">
    <name type="scientific">Cystobacter ferrugineus</name>
    <dbReference type="NCBI Taxonomy" id="83449"/>
    <lineage>
        <taxon>Bacteria</taxon>
        <taxon>Pseudomonadati</taxon>
        <taxon>Myxococcota</taxon>
        <taxon>Myxococcia</taxon>
        <taxon>Myxococcales</taxon>
        <taxon>Cystobacterineae</taxon>
        <taxon>Archangiaceae</taxon>
        <taxon>Cystobacter</taxon>
    </lineage>
</organism>
<dbReference type="Proteomes" id="UP000182229">
    <property type="component" value="Unassembled WGS sequence"/>
</dbReference>
<dbReference type="RefSeq" id="WP_245814214.1">
    <property type="nucleotide sequence ID" value="NZ_MPIN01000001.1"/>
</dbReference>
<reference evidence="2" key="1">
    <citation type="submission" date="2016-11" db="EMBL/GenBank/DDBJ databases">
        <authorList>
            <person name="Shukria A."/>
            <person name="Stevens D.C."/>
        </authorList>
    </citation>
    <scope>NUCLEOTIDE SEQUENCE [LARGE SCALE GENOMIC DNA]</scope>
    <source>
        <strain evidence="2">Cbfe23</strain>
    </source>
</reference>
<dbReference type="Pfam" id="PF11876">
    <property type="entry name" value="TsiV"/>
    <property type="match status" value="1"/>
</dbReference>
<name>A0A1L9BKI4_9BACT</name>
<gene>
    <name evidence="1" type="ORF">BON30_06060</name>
</gene>
<reference evidence="1 2" key="2">
    <citation type="submission" date="2016-12" db="EMBL/GenBank/DDBJ databases">
        <title>Draft Genome Sequence of Cystobacter ferrugineus Strain Cbfe23.</title>
        <authorList>
            <person name="Akbar S."/>
            <person name="Dowd S.E."/>
            <person name="Stevens D.C."/>
        </authorList>
    </citation>
    <scope>NUCLEOTIDE SEQUENCE [LARGE SCALE GENOMIC DNA]</scope>
    <source>
        <strain evidence="1 2">Cbfe23</strain>
    </source>
</reference>
<dbReference type="AlphaFoldDB" id="A0A1L9BKI4"/>
<protein>
    <recommendedName>
        <fullName evidence="3">DUF3396 domain-containing protein</fullName>
    </recommendedName>
</protein>
<dbReference type="InterPro" id="IPR021815">
    <property type="entry name" value="TsiV"/>
</dbReference>
<comment type="caution">
    <text evidence="1">The sequence shown here is derived from an EMBL/GenBank/DDBJ whole genome shotgun (WGS) entry which is preliminary data.</text>
</comment>
<evidence type="ECO:0000313" key="1">
    <source>
        <dbReference type="EMBL" id="OJH42739.1"/>
    </source>
</evidence>
<evidence type="ECO:0000313" key="2">
    <source>
        <dbReference type="Proteomes" id="UP000182229"/>
    </source>
</evidence>
<sequence>MLREGLLLCFFMKRPHEELSRAITAALDLYREAIEPGQLGWYVNMGGDVDPVEHKGWAGAIQALNDERWARVREELRAPTGCLIQLQEQSNEAGGFRFEYLGRERDDINLPGFVSTVSFWLPTEYLEAHGPSHVKELAKALARKLPLDSGYANLAFNYLVEADFVTRFIREHCMEYPGMDIPHVDISRSLGSKVKGAYWLNFYGQPLLEQLGGSEHLQTRLEQPDISTEELGAGKMLVSLGEWPEMGESRGYRLLARELKPLLHEEQPGWFGFSRDQLQRWQRRYLD</sequence>
<keyword evidence="2" id="KW-1185">Reference proteome</keyword>
<proteinExistence type="predicted"/>
<accession>A0A1L9BKI4</accession>